<dbReference type="PANTHER" id="PTHR35564">
    <property type="match status" value="1"/>
</dbReference>
<dbReference type="EMBL" id="JAENHM010000015">
    <property type="protein sequence ID" value="MBK1836597.1"/>
    <property type="molecule type" value="Genomic_DNA"/>
</dbReference>
<dbReference type="PANTHER" id="PTHR35564:SF4">
    <property type="entry name" value="CYTOPLASMIC PROTEIN"/>
    <property type="match status" value="1"/>
</dbReference>
<dbReference type="InterPro" id="IPR010732">
    <property type="entry name" value="T6SS_TssG-like"/>
</dbReference>
<dbReference type="NCBIfam" id="TIGR03347">
    <property type="entry name" value="VI_chp_1"/>
    <property type="match status" value="1"/>
</dbReference>
<organism evidence="1 2">
    <name type="scientific">Azospirillum endophyticum</name>
    <dbReference type="NCBI Taxonomy" id="2800326"/>
    <lineage>
        <taxon>Bacteria</taxon>
        <taxon>Pseudomonadati</taxon>
        <taxon>Pseudomonadota</taxon>
        <taxon>Alphaproteobacteria</taxon>
        <taxon>Rhodospirillales</taxon>
        <taxon>Azospirillaceae</taxon>
        <taxon>Azospirillum</taxon>
    </lineage>
</organism>
<protein>
    <submittedName>
        <fullName evidence="1">Type VI secretion system baseplate subunit TssG</fullName>
    </submittedName>
</protein>
<evidence type="ECO:0000313" key="2">
    <source>
        <dbReference type="Proteomes" id="UP000652760"/>
    </source>
</evidence>
<reference evidence="2" key="1">
    <citation type="submission" date="2021-01" db="EMBL/GenBank/DDBJ databases">
        <title>Genome public.</title>
        <authorList>
            <person name="Liu C."/>
            <person name="Sun Q."/>
        </authorList>
    </citation>
    <scope>NUCLEOTIDE SEQUENCE [LARGE SCALE GENOMIC DNA]</scope>
    <source>
        <strain evidence="2">YIM B02556</strain>
    </source>
</reference>
<gene>
    <name evidence="1" type="primary">tssG</name>
    <name evidence="1" type="ORF">JHL17_04160</name>
</gene>
<dbReference type="Proteomes" id="UP000652760">
    <property type="component" value="Unassembled WGS sequence"/>
</dbReference>
<dbReference type="Pfam" id="PF06996">
    <property type="entry name" value="T6SS_TssG"/>
    <property type="match status" value="1"/>
</dbReference>
<comment type="caution">
    <text evidence="1">The sequence shown here is derived from an EMBL/GenBank/DDBJ whole genome shotgun (WGS) entry which is preliminary data.</text>
</comment>
<sequence length="364" mass="41212">MARPSRKPPASVIDRLFRTPHRFDFFQAVRVLEWQARRDARDPRDPRNVRRHAVGHDHDPREEVVRLRADTSLTFPGNQVAGAEAGVDGRQPTVVGAFLGLVGPLGVLPQHYTEMMIRSLRERNRALRDFFDVFHHRSFSLFYRAWAKYRLPVSFERGQGLRDPDPVSTTLSSFVGIAQPSLAKRLVVEDETLLHYSGLMSRGTRSAADLQEMLSDFLGRPVTVESFVGGWLPIAADGQTRLPSLSDPEGRHCRLGIDALAGDRAWDVQGKFRLRIGPLNHDQFRDFMPEGREFRKLQDLVRMYVGPELDFELQVTLEAPQVPAARLAAGEDDRDASRLGWNGWVLHAPSPVERKDAVFPIQDL</sequence>
<name>A0ABS1EZT3_9PROT</name>
<keyword evidence="2" id="KW-1185">Reference proteome</keyword>
<dbReference type="RefSeq" id="WP_200190792.1">
    <property type="nucleotide sequence ID" value="NZ_JAENHM010000015.1"/>
</dbReference>
<evidence type="ECO:0000313" key="1">
    <source>
        <dbReference type="EMBL" id="MBK1836597.1"/>
    </source>
</evidence>
<accession>A0ABS1EZT3</accession>
<proteinExistence type="predicted"/>